<sequence>MVADLLHFNLREVHFLLERTCKRFLLTQEKIDEYCQYLQEHAGVFIKIKKESKKQGAKKVKTPNVIGREIEAIVRIYEALMKLVHTEGTENYDLAMKAFRAFVSLYNDLLRRLLKGRTQLDRVKKAASIKKLAGEYIDAKLNLGSAGEDGTLYSHIAFWHFPEMILRHGDLADLSTQALEHLHWLRKKQKGLPRSQQ</sequence>
<evidence type="ECO:0000313" key="2">
    <source>
        <dbReference type="Proteomes" id="UP001190700"/>
    </source>
</evidence>
<gene>
    <name evidence="1" type="ORF">CYMTET_52628</name>
</gene>
<dbReference type="AlphaFoldDB" id="A0AAE0BJS1"/>
<organism evidence="1 2">
    <name type="scientific">Cymbomonas tetramitiformis</name>
    <dbReference type="NCBI Taxonomy" id="36881"/>
    <lineage>
        <taxon>Eukaryota</taxon>
        <taxon>Viridiplantae</taxon>
        <taxon>Chlorophyta</taxon>
        <taxon>Pyramimonadophyceae</taxon>
        <taxon>Pyramimonadales</taxon>
        <taxon>Pyramimonadaceae</taxon>
        <taxon>Cymbomonas</taxon>
    </lineage>
</organism>
<accession>A0AAE0BJS1</accession>
<proteinExistence type="predicted"/>
<dbReference type="Proteomes" id="UP001190700">
    <property type="component" value="Unassembled WGS sequence"/>
</dbReference>
<keyword evidence="2" id="KW-1185">Reference proteome</keyword>
<reference evidence="1 2" key="1">
    <citation type="journal article" date="2015" name="Genome Biol. Evol.">
        <title>Comparative Genomics of a Bacterivorous Green Alga Reveals Evolutionary Causalities and Consequences of Phago-Mixotrophic Mode of Nutrition.</title>
        <authorList>
            <person name="Burns J.A."/>
            <person name="Paasch A."/>
            <person name="Narechania A."/>
            <person name="Kim E."/>
        </authorList>
    </citation>
    <scope>NUCLEOTIDE SEQUENCE [LARGE SCALE GENOMIC DNA]</scope>
    <source>
        <strain evidence="1 2">PLY_AMNH</strain>
    </source>
</reference>
<name>A0AAE0BJS1_9CHLO</name>
<protein>
    <submittedName>
        <fullName evidence="1">Uncharacterized protein</fullName>
    </submittedName>
</protein>
<comment type="caution">
    <text evidence="1">The sequence shown here is derived from an EMBL/GenBank/DDBJ whole genome shotgun (WGS) entry which is preliminary data.</text>
</comment>
<dbReference type="EMBL" id="LGRX02034653">
    <property type="protein sequence ID" value="KAK3237284.1"/>
    <property type="molecule type" value="Genomic_DNA"/>
</dbReference>
<evidence type="ECO:0000313" key="1">
    <source>
        <dbReference type="EMBL" id="KAK3237284.1"/>
    </source>
</evidence>